<reference evidence="10 11" key="1">
    <citation type="submission" date="2016-10" db="EMBL/GenBank/DDBJ databases">
        <authorList>
            <person name="Varghese N."/>
            <person name="Submissions S."/>
        </authorList>
    </citation>
    <scope>NUCLEOTIDE SEQUENCE [LARGE SCALE GENOMIC DNA]</scope>
    <source>
        <strain evidence="10 11">DSM 29073</strain>
    </source>
</reference>
<evidence type="ECO:0000256" key="1">
    <source>
        <dbReference type="ARBA" id="ARBA00004651"/>
    </source>
</evidence>
<organism evidence="10 11">
    <name type="scientific">Parabacteroides chinchillae</name>
    <dbReference type="NCBI Taxonomy" id="871327"/>
    <lineage>
        <taxon>Bacteria</taxon>
        <taxon>Pseudomonadati</taxon>
        <taxon>Bacteroidota</taxon>
        <taxon>Bacteroidia</taxon>
        <taxon>Bacteroidales</taxon>
        <taxon>Tannerellaceae</taxon>
        <taxon>Parabacteroides</taxon>
    </lineage>
</organism>
<dbReference type="Proteomes" id="UP000236725">
    <property type="component" value="Unassembled WGS sequence"/>
</dbReference>
<evidence type="ECO:0000256" key="3">
    <source>
        <dbReference type="ARBA" id="ARBA00022692"/>
    </source>
</evidence>
<feature type="domain" description="ABC3 transporter permease C-terminal" evidence="8">
    <location>
        <begin position="296"/>
        <end position="412"/>
    </location>
</feature>
<dbReference type="InterPro" id="IPR050250">
    <property type="entry name" value="Macrolide_Exporter_MacB"/>
</dbReference>
<keyword evidence="2" id="KW-1003">Cell membrane</keyword>
<evidence type="ECO:0000313" key="11">
    <source>
        <dbReference type="Proteomes" id="UP000236725"/>
    </source>
</evidence>
<evidence type="ECO:0000313" key="10">
    <source>
        <dbReference type="EMBL" id="SEF76291.1"/>
    </source>
</evidence>
<protein>
    <submittedName>
        <fullName evidence="10">Putative ABC transport system permease protein</fullName>
    </submittedName>
</protein>
<dbReference type="RefSeq" id="WP_103982999.1">
    <property type="nucleotide sequence ID" value="NZ_FNVS01000006.1"/>
</dbReference>
<evidence type="ECO:0000256" key="2">
    <source>
        <dbReference type="ARBA" id="ARBA00022475"/>
    </source>
</evidence>
<comment type="subcellular location">
    <subcellularLocation>
        <location evidence="1">Cell membrane</location>
        <topology evidence="1">Multi-pass membrane protein</topology>
    </subcellularLocation>
</comment>
<evidence type="ECO:0000256" key="4">
    <source>
        <dbReference type="ARBA" id="ARBA00022989"/>
    </source>
</evidence>
<comment type="similarity">
    <text evidence="6">Belongs to the ABC-4 integral membrane protein family.</text>
</comment>
<dbReference type="GO" id="GO:0022857">
    <property type="term" value="F:transmembrane transporter activity"/>
    <property type="evidence" value="ECO:0007669"/>
    <property type="project" value="TreeGrafter"/>
</dbReference>
<dbReference type="InterPro" id="IPR003838">
    <property type="entry name" value="ABC3_permease_C"/>
</dbReference>
<keyword evidence="4 7" id="KW-1133">Transmembrane helix</keyword>
<dbReference type="Pfam" id="PF12704">
    <property type="entry name" value="MacB_PCD"/>
    <property type="match status" value="1"/>
</dbReference>
<feature type="transmembrane region" description="Helical" evidence="7">
    <location>
        <begin position="293"/>
        <end position="315"/>
    </location>
</feature>
<evidence type="ECO:0000259" key="9">
    <source>
        <dbReference type="Pfam" id="PF12704"/>
    </source>
</evidence>
<feature type="transmembrane region" description="Helical" evidence="7">
    <location>
        <begin position="378"/>
        <end position="402"/>
    </location>
</feature>
<name>A0A8G2BVP6_9BACT</name>
<keyword evidence="11" id="KW-1185">Reference proteome</keyword>
<dbReference type="PANTHER" id="PTHR30572">
    <property type="entry name" value="MEMBRANE COMPONENT OF TRANSPORTER-RELATED"/>
    <property type="match status" value="1"/>
</dbReference>
<dbReference type="EMBL" id="FNVS01000006">
    <property type="protein sequence ID" value="SEF76291.1"/>
    <property type="molecule type" value="Genomic_DNA"/>
</dbReference>
<evidence type="ECO:0000256" key="6">
    <source>
        <dbReference type="ARBA" id="ARBA00038076"/>
    </source>
</evidence>
<dbReference type="InterPro" id="IPR025857">
    <property type="entry name" value="MacB_PCD"/>
</dbReference>
<evidence type="ECO:0000256" key="5">
    <source>
        <dbReference type="ARBA" id="ARBA00023136"/>
    </source>
</evidence>
<evidence type="ECO:0000259" key="8">
    <source>
        <dbReference type="Pfam" id="PF02687"/>
    </source>
</evidence>
<accession>A0A8G2BVP6</accession>
<keyword evidence="3 7" id="KW-0812">Transmembrane</keyword>
<feature type="transmembrane region" description="Helical" evidence="7">
    <location>
        <begin position="345"/>
        <end position="366"/>
    </location>
</feature>
<dbReference type="Pfam" id="PF02687">
    <property type="entry name" value="FtsX"/>
    <property type="match status" value="1"/>
</dbReference>
<dbReference type="AlphaFoldDB" id="A0A8G2BVP6"/>
<proteinExistence type="inferred from homology"/>
<dbReference type="GO" id="GO:0005886">
    <property type="term" value="C:plasma membrane"/>
    <property type="evidence" value="ECO:0007669"/>
    <property type="project" value="UniProtKB-SubCell"/>
</dbReference>
<gene>
    <name evidence="10" type="ORF">SAMN05444001_10698</name>
</gene>
<evidence type="ECO:0000256" key="7">
    <source>
        <dbReference type="SAM" id="Phobius"/>
    </source>
</evidence>
<feature type="transmembrane region" description="Helical" evidence="7">
    <location>
        <begin position="12"/>
        <end position="32"/>
    </location>
</feature>
<dbReference type="PANTHER" id="PTHR30572:SF4">
    <property type="entry name" value="ABC TRANSPORTER PERMEASE YTRF"/>
    <property type="match status" value="1"/>
</dbReference>
<sequence>MILHILKLIKANLYNNCWVLAELLVVFIVLWFTTDYFLMRGILASRPVGFNVENVYRATISVRPQNARSFIKYEAGSDEPRQNVYRIIERIKAHPDVEAVCMSYVALPYTYGCWTSQIHHDSTNVNVRYLNVSPDYFKVFGIHLLSGGSMEELARRLPEGKVISATTAKELFGRTDVVGKRYYVTDSISYPIVAVSEPLRNDEYATSGNVQVFEMLDDRFMETLNLKEHDMNSLEICFRTRAGISPSGFAERFMKETKRSLTAGNYWVSDVEPYTEIRSSFLEYSLGSSGQKVLSVISGFFLVNVFLAVIGTFWFRVNRRRAELGLRMAVGSTHRGICHLMINEGLLLLFLASLPALLICGNIAYMEVLSVDVLPVSVWRFAVVSILTLLVLALIIIGACWYPSRCASRMEPADALHYE</sequence>
<comment type="caution">
    <text evidence="10">The sequence shown here is derived from an EMBL/GenBank/DDBJ whole genome shotgun (WGS) entry which is preliminary data.</text>
</comment>
<feature type="domain" description="MacB-like periplasmic core" evidence="9">
    <location>
        <begin position="58"/>
        <end position="200"/>
    </location>
</feature>
<keyword evidence="5 7" id="KW-0472">Membrane</keyword>